<dbReference type="Proteomes" id="UP000825002">
    <property type="component" value="Unassembled WGS sequence"/>
</dbReference>
<organism evidence="4 5">
    <name type="scientific">Fragariocoptes setiger</name>
    <dbReference type="NCBI Taxonomy" id="1670756"/>
    <lineage>
        <taxon>Eukaryota</taxon>
        <taxon>Metazoa</taxon>
        <taxon>Ecdysozoa</taxon>
        <taxon>Arthropoda</taxon>
        <taxon>Chelicerata</taxon>
        <taxon>Arachnida</taxon>
        <taxon>Acari</taxon>
        <taxon>Acariformes</taxon>
        <taxon>Trombidiformes</taxon>
        <taxon>Prostigmata</taxon>
        <taxon>Eupodina</taxon>
        <taxon>Eriophyoidea</taxon>
        <taxon>Phytoptidae</taxon>
        <taxon>Fragariocoptes</taxon>
    </lineage>
</organism>
<keyword evidence="2" id="KW-0812">Transmembrane</keyword>
<dbReference type="EMBL" id="JAIFTH010000464">
    <property type="protein sequence ID" value="KAG9509459.1"/>
    <property type="molecule type" value="Genomic_DNA"/>
</dbReference>
<protein>
    <submittedName>
        <fullName evidence="4">Uncharacterized protein</fullName>
    </submittedName>
</protein>
<keyword evidence="2" id="KW-0472">Membrane</keyword>
<feature type="compositionally biased region" description="Basic and acidic residues" evidence="1">
    <location>
        <begin position="597"/>
        <end position="624"/>
    </location>
</feature>
<gene>
    <name evidence="4" type="ORF">GZH46_02021</name>
</gene>
<sequence length="698" mass="81126">MRSEFVVKLALFGLAIVLVPNEGTRDAVALADEVQVSNKTEAEAKQDTKVDYDIIEQGEWGRVTKLWPRDNSSFMIVDKKGDHNITVQLDEHLNKSADPAGIIFSARLDYYFDYSKKMPQIMVYICSKMFRLTESAPKEWVEQSEPWVRNELMKVGEMIGQSKKWNKFEIFELASRCQWRREIKIKATLHEDGDMIAWRQVHVKFQTPRRKSMTAAGVAHNSDISDRDKTNLPKLDELPIECTPKRCDKKFVEHSKFMTIVTPLPMQSRANVEKPYLMSQIRPLEKRARLLLRLQLDESDLSKMDVCFTWLMSMQADTKLQIYYYNQWSDQSDQLIASISAPSNLWKKYKVCSGDYVFQLPSTNARTFYFLLQNYEKNYEQYVAIQVDLVIEVSQRRKPLTSIPNLSNVDSIDKYWLIRHPNHETDVKFKFEDTSFGDNTVKRLKIEGIDRTQEYFDLSTRWMQSRSRYFSPMEIDYVIVLTDSQDWIDSIDVYAVISQDPSEVLKIDLEHSYHSLRRSTFKFDVARLDDPNFRLILRHNIATQAQDSDKNLNLVIQKLEVYPVESIEPPTSIELSEPEEPQSTDSCTETSPSNYNDPKRSKNKETNNEPDRDKFIDKKGPDDKQSDSWMIWFLSKSTRLAFVLIGIGIIASLIHGYNRKRAHAAARSIEMQQRSKLLAMPSIDASIQSSNQNCSQEC</sequence>
<keyword evidence="2" id="KW-1133">Transmembrane helix</keyword>
<feature type="signal peptide" evidence="3">
    <location>
        <begin position="1"/>
        <end position="23"/>
    </location>
</feature>
<evidence type="ECO:0000256" key="2">
    <source>
        <dbReference type="SAM" id="Phobius"/>
    </source>
</evidence>
<keyword evidence="5" id="KW-1185">Reference proteome</keyword>
<name>A0ABQ7S7P3_9ACAR</name>
<evidence type="ECO:0000313" key="5">
    <source>
        <dbReference type="Proteomes" id="UP000825002"/>
    </source>
</evidence>
<accession>A0ABQ7S7P3</accession>
<feature type="region of interest" description="Disordered" evidence="1">
    <location>
        <begin position="570"/>
        <end position="624"/>
    </location>
</feature>
<feature type="non-terminal residue" evidence="4">
    <location>
        <position position="698"/>
    </location>
</feature>
<feature type="transmembrane region" description="Helical" evidence="2">
    <location>
        <begin position="640"/>
        <end position="657"/>
    </location>
</feature>
<proteinExistence type="predicted"/>
<evidence type="ECO:0000256" key="3">
    <source>
        <dbReference type="SAM" id="SignalP"/>
    </source>
</evidence>
<comment type="caution">
    <text evidence="4">The sequence shown here is derived from an EMBL/GenBank/DDBJ whole genome shotgun (WGS) entry which is preliminary data.</text>
</comment>
<feature type="chain" id="PRO_5047126470" evidence="3">
    <location>
        <begin position="24"/>
        <end position="698"/>
    </location>
</feature>
<reference evidence="4 5" key="1">
    <citation type="submission" date="2020-10" db="EMBL/GenBank/DDBJ databases">
        <authorList>
            <person name="Klimov P.B."/>
            <person name="Dyachkov S.M."/>
            <person name="Chetverikov P.E."/>
        </authorList>
    </citation>
    <scope>NUCLEOTIDE SEQUENCE [LARGE SCALE GENOMIC DNA]</scope>
    <source>
        <strain evidence="4">BMOC 18-1129-001#AD2665</strain>
        <tissue evidence="4">Entire mites</tissue>
    </source>
</reference>
<evidence type="ECO:0000313" key="4">
    <source>
        <dbReference type="EMBL" id="KAG9509459.1"/>
    </source>
</evidence>
<feature type="compositionally biased region" description="Polar residues" evidence="1">
    <location>
        <begin position="583"/>
        <end position="596"/>
    </location>
</feature>
<evidence type="ECO:0000256" key="1">
    <source>
        <dbReference type="SAM" id="MobiDB-lite"/>
    </source>
</evidence>
<keyword evidence="3" id="KW-0732">Signal</keyword>